<organism evidence="2">
    <name type="scientific">Cuerna arida</name>
    <dbReference type="NCBI Taxonomy" id="1464854"/>
    <lineage>
        <taxon>Eukaryota</taxon>
        <taxon>Metazoa</taxon>
        <taxon>Ecdysozoa</taxon>
        <taxon>Arthropoda</taxon>
        <taxon>Hexapoda</taxon>
        <taxon>Insecta</taxon>
        <taxon>Pterygota</taxon>
        <taxon>Neoptera</taxon>
        <taxon>Paraneoptera</taxon>
        <taxon>Hemiptera</taxon>
        <taxon>Auchenorrhyncha</taxon>
        <taxon>Membracoidea</taxon>
        <taxon>Cicadellidae</taxon>
        <taxon>Cicadellinae</taxon>
        <taxon>Proconiini</taxon>
        <taxon>Cuerna</taxon>
    </lineage>
</organism>
<accession>A0A1B6ES15</accession>
<gene>
    <name evidence="2" type="ORF">g.15683</name>
</gene>
<dbReference type="Pfam" id="PF08762">
    <property type="entry name" value="CRPV_capsid"/>
    <property type="match status" value="1"/>
</dbReference>
<evidence type="ECO:0000313" key="2">
    <source>
        <dbReference type="EMBL" id="JAS40732.1"/>
    </source>
</evidence>
<reference evidence="2" key="1">
    <citation type="submission" date="2015-11" db="EMBL/GenBank/DDBJ databases">
        <title>De novo transcriptome assembly of four potential Pierce s Disease insect vectors from Arizona vineyards.</title>
        <authorList>
            <person name="Tassone E.E."/>
        </authorList>
    </citation>
    <scope>NUCLEOTIDE SEQUENCE</scope>
</reference>
<feature type="non-terminal residue" evidence="2">
    <location>
        <position position="343"/>
    </location>
</feature>
<dbReference type="InterPro" id="IPR029053">
    <property type="entry name" value="Viral_coat"/>
</dbReference>
<dbReference type="InterPro" id="IPR014872">
    <property type="entry name" value="Dicistrovirus_capsid-polyPr_C"/>
</dbReference>
<sequence>SISKATYKKFAPGDVMFRFPVLPQGLDLDVGTSENPSLLANFGRDGPIPLLLSGYRYFRGSVRFRILFPDNQGTFFVQHIPCRPTNNHALTYVDPSSHRDLDDCINHSYAITVQAQHINNVLSFEIPYYVPYDSILLQKNVPFEKGTKKHLLDYQLAMSLGEVRVGLFQNGRTGQIEDQNYFQIAYSLGDDSRPSVFQGFPPVILTQEVPSFKAVHQMLGVFSSGKKVLENLESLDLNNTTQKVDETLQSVKSTSEAIQGAVEDIKKSASDTASHFADYMKSLKDTGAPQIFINAVGQLCQVLNNPTPSVMAIGLASFLLSLGVLGVEIYQSFCSIIERIFHS</sequence>
<dbReference type="Gene3D" id="2.60.120.20">
    <property type="match status" value="1"/>
</dbReference>
<dbReference type="AlphaFoldDB" id="A0A1B6ES15"/>
<dbReference type="EMBL" id="GECZ01029037">
    <property type="protein sequence ID" value="JAS40732.1"/>
    <property type="molecule type" value="Transcribed_RNA"/>
</dbReference>
<protein>
    <recommendedName>
        <fullName evidence="1">Dicistrovirus capsid-polyprotein C-terminal domain-containing protein</fullName>
    </recommendedName>
</protein>
<name>A0A1B6ES15_9HEMI</name>
<feature type="domain" description="Dicistrovirus capsid-polyprotein C-terminal" evidence="1">
    <location>
        <begin position="55"/>
        <end position="203"/>
    </location>
</feature>
<dbReference type="SUPFAM" id="SSF88633">
    <property type="entry name" value="Positive stranded ssRNA viruses"/>
    <property type="match status" value="1"/>
</dbReference>
<proteinExistence type="predicted"/>
<feature type="non-terminal residue" evidence="2">
    <location>
        <position position="1"/>
    </location>
</feature>
<evidence type="ECO:0000259" key="1">
    <source>
        <dbReference type="Pfam" id="PF08762"/>
    </source>
</evidence>